<dbReference type="Proteomes" id="UP000465221">
    <property type="component" value="Unassembled WGS sequence"/>
</dbReference>
<reference evidence="2 3" key="1">
    <citation type="submission" date="2020-01" db="EMBL/GenBank/DDBJ databases">
        <title>Draft genome sequence of Aspergillus udagawae IFM 46972.</title>
        <authorList>
            <person name="Takahashi H."/>
            <person name="Yaguchi T."/>
        </authorList>
    </citation>
    <scope>NUCLEOTIDE SEQUENCE [LARGE SCALE GENOMIC DNA]</scope>
    <source>
        <strain evidence="2 3">IFM 46972</strain>
    </source>
</reference>
<accession>A0A8H3RJD0</accession>
<evidence type="ECO:0000313" key="3">
    <source>
        <dbReference type="Proteomes" id="UP000465221"/>
    </source>
</evidence>
<dbReference type="AlphaFoldDB" id="A0A8H3RJD0"/>
<gene>
    <name evidence="2" type="ORF">IFM46972_02437</name>
</gene>
<organism evidence="2 3">
    <name type="scientific">Aspergillus udagawae</name>
    <dbReference type="NCBI Taxonomy" id="91492"/>
    <lineage>
        <taxon>Eukaryota</taxon>
        <taxon>Fungi</taxon>
        <taxon>Dikarya</taxon>
        <taxon>Ascomycota</taxon>
        <taxon>Pezizomycotina</taxon>
        <taxon>Eurotiomycetes</taxon>
        <taxon>Eurotiomycetidae</taxon>
        <taxon>Eurotiales</taxon>
        <taxon>Aspergillaceae</taxon>
        <taxon>Aspergillus</taxon>
        <taxon>Aspergillus subgen. Fumigati</taxon>
    </lineage>
</organism>
<proteinExistence type="predicted"/>
<protein>
    <submittedName>
        <fullName evidence="2">Uncharacterized protein</fullName>
    </submittedName>
</protein>
<evidence type="ECO:0000256" key="1">
    <source>
        <dbReference type="SAM" id="MobiDB-lite"/>
    </source>
</evidence>
<name>A0A8H3RJD0_9EURO</name>
<evidence type="ECO:0000313" key="2">
    <source>
        <dbReference type="EMBL" id="GFF28763.1"/>
    </source>
</evidence>
<sequence>MDGHNGVEESGIHPSPLRNQKKHGRFFHAVSASEDVDPGDYVIRKLQLESIDYLWYKDRKYPKGGTLQKQGTS</sequence>
<dbReference type="EMBL" id="BLKC01000012">
    <property type="protein sequence ID" value="GFF28763.1"/>
    <property type="molecule type" value="Genomic_DNA"/>
</dbReference>
<feature type="compositionally biased region" description="Basic and acidic residues" evidence="1">
    <location>
        <begin position="1"/>
        <end position="11"/>
    </location>
</feature>
<comment type="caution">
    <text evidence="2">The sequence shown here is derived from an EMBL/GenBank/DDBJ whole genome shotgun (WGS) entry which is preliminary data.</text>
</comment>
<feature type="region of interest" description="Disordered" evidence="1">
    <location>
        <begin position="1"/>
        <end position="24"/>
    </location>
</feature>